<feature type="transmembrane region" description="Helical" evidence="1">
    <location>
        <begin position="362"/>
        <end position="380"/>
    </location>
</feature>
<evidence type="ECO:0008006" key="4">
    <source>
        <dbReference type="Google" id="ProtNLM"/>
    </source>
</evidence>
<feature type="transmembrane region" description="Helical" evidence="1">
    <location>
        <begin position="244"/>
        <end position="266"/>
    </location>
</feature>
<protein>
    <recommendedName>
        <fullName evidence="4">Transmembrane protein</fullName>
    </recommendedName>
</protein>
<feature type="transmembrane region" description="Helical" evidence="1">
    <location>
        <begin position="190"/>
        <end position="208"/>
    </location>
</feature>
<feature type="transmembrane region" description="Helical" evidence="1">
    <location>
        <begin position="286"/>
        <end position="305"/>
    </location>
</feature>
<reference evidence="2" key="1">
    <citation type="submission" date="2020-08" db="EMBL/GenBank/DDBJ databases">
        <title>Genome sequencing and assembly of the red palm weevil Rhynchophorus ferrugineus.</title>
        <authorList>
            <person name="Dias G.B."/>
            <person name="Bergman C.M."/>
            <person name="Manee M."/>
        </authorList>
    </citation>
    <scope>NUCLEOTIDE SEQUENCE</scope>
    <source>
        <strain evidence="2">AA-2017</strain>
        <tissue evidence="2">Whole larva</tissue>
    </source>
</reference>
<accession>A0A834J3A2</accession>
<feature type="transmembrane region" description="Helical" evidence="1">
    <location>
        <begin position="70"/>
        <end position="89"/>
    </location>
</feature>
<keyword evidence="1" id="KW-0472">Membrane</keyword>
<name>A0A834J3A2_RHYFE</name>
<dbReference type="PANTHER" id="PTHR35270:SF2">
    <property type="entry name" value="FUSELESS, ISOFORM A"/>
    <property type="match status" value="1"/>
</dbReference>
<dbReference type="GO" id="GO:0042734">
    <property type="term" value="C:presynaptic membrane"/>
    <property type="evidence" value="ECO:0007669"/>
    <property type="project" value="TreeGrafter"/>
</dbReference>
<sequence length="454" mass="52364">MSGYFLRSSSIWKYSIWNGPSKRSDAFRRSVFGLMCSANKPIVNEFSKEEVQIKSIEALKCPKRWKKQKVLLGTLDIVISLFLVTPLVVACWRGTWQLMDIYAFYFPPWESFIIGTIIHIIIGLTQESFHEILNRKHKNGVINFTAIILMKIYTVVLNMVTNLHWRGVWIIIDQYFGVVLTKTGGTKVEYPMQCLVFFIGCFLVMFFMKCLRNLNSPPFEICMDYGDDMFLFPNMFKVKPTEKLSLYILDVTISIAVVTNLGVILWRGLWLLVDLYLFPDDLVLSSWASLFLGYSMVVIVFVLQSPMKRLCDDLSGLCKLLIADAYLMFAVMGVIVVWRGIWNVLNIYFLPDDEELSCWLCHWVSMIILMIMGCSNSVLVRGVCIDCEEPDGTCVIFPCNYLRVIFKEEKYQTWFSILSGKNKSYSNNYPIDVTNYLVVNVKNSVNDDDNNNIP</sequence>
<dbReference type="EMBL" id="JAACXV010000014">
    <property type="protein sequence ID" value="KAF7287352.1"/>
    <property type="molecule type" value="Genomic_DNA"/>
</dbReference>
<dbReference type="InterPro" id="IPR032751">
    <property type="entry name" value="Fuseless"/>
</dbReference>
<dbReference type="Pfam" id="PF15993">
    <property type="entry name" value="Fuseless"/>
    <property type="match status" value="1"/>
</dbReference>
<dbReference type="AlphaFoldDB" id="A0A834J3A2"/>
<dbReference type="GO" id="GO:0070073">
    <property type="term" value="P:clustering of voltage-gated calcium channels"/>
    <property type="evidence" value="ECO:0007669"/>
    <property type="project" value="TreeGrafter"/>
</dbReference>
<keyword evidence="1" id="KW-0812">Transmembrane</keyword>
<dbReference type="OrthoDB" id="45313at2759"/>
<gene>
    <name evidence="2" type="ORF">GWI33_001712</name>
</gene>
<feature type="transmembrane region" description="Helical" evidence="1">
    <location>
        <begin position="141"/>
        <end position="160"/>
    </location>
</feature>
<organism evidence="2 3">
    <name type="scientific">Rhynchophorus ferrugineus</name>
    <name type="common">Red palm weevil</name>
    <name type="synonym">Curculio ferrugineus</name>
    <dbReference type="NCBI Taxonomy" id="354439"/>
    <lineage>
        <taxon>Eukaryota</taxon>
        <taxon>Metazoa</taxon>
        <taxon>Ecdysozoa</taxon>
        <taxon>Arthropoda</taxon>
        <taxon>Hexapoda</taxon>
        <taxon>Insecta</taxon>
        <taxon>Pterygota</taxon>
        <taxon>Neoptera</taxon>
        <taxon>Endopterygota</taxon>
        <taxon>Coleoptera</taxon>
        <taxon>Polyphaga</taxon>
        <taxon>Cucujiformia</taxon>
        <taxon>Curculionidae</taxon>
        <taxon>Dryophthorinae</taxon>
        <taxon>Rhynchophorus</taxon>
    </lineage>
</organism>
<dbReference type="GO" id="GO:0007270">
    <property type="term" value="P:neuron-neuron synaptic transmission"/>
    <property type="evidence" value="ECO:0007669"/>
    <property type="project" value="TreeGrafter"/>
</dbReference>
<dbReference type="GO" id="GO:0007274">
    <property type="term" value="P:neuromuscular synaptic transmission"/>
    <property type="evidence" value="ECO:0007669"/>
    <property type="project" value="TreeGrafter"/>
</dbReference>
<keyword evidence="3" id="KW-1185">Reference proteome</keyword>
<feature type="transmembrane region" description="Helical" evidence="1">
    <location>
        <begin position="317"/>
        <end position="342"/>
    </location>
</feature>
<dbReference type="PANTHER" id="PTHR35270">
    <property type="entry name" value="FUSELESS, ISOFORM A"/>
    <property type="match status" value="1"/>
</dbReference>
<evidence type="ECO:0000313" key="2">
    <source>
        <dbReference type="EMBL" id="KAF7287352.1"/>
    </source>
</evidence>
<evidence type="ECO:0000256" key="1">
    <source>
        <dbReference type="SAM" id="Phobius"/>
    </source>
</evidence>
<evidence type="ECO:0000313" key="3">
    <source>
        <dbReference type="Proteomes" id="UP000625711"/>
    </source>
</evidence>
<feature type="transmembrane region" description="Helical" evidence="1">
    <location>
        <begin position="109"/>
        <end position="129"/>
    </location>
</feature>
<keyword evidence="1" id="KW-1133">Transmembrane helix</keyword>
<comment type="caution">
    <text evidence="2">The sequence shown here is derived from an EMBL/GenBank/DDBJ whole genome shotgun (WGS) entry which is preliminary data.</text>
</comment>
<dbReference type="Proteomes" id="UP000625711">
    <property type="component" value="Unassembled WGS sequence"/>
</dbReference>
<proteinExistence type="predicted"/>